<name>A0A124E252_MYCCR</name>
<accession>A0A124E252</accession>
<organism evidence="2 3">
    <name type="scientific">Mycolicibacterium canariasense</name>
    <name type="common">Mycobacterium canariasense</name>
    <dbReference type="NCBI Taxonomy" id="228230"/>
    <lineage>
        <taxon>Bacteria</taxon>
        <taxon>Bacillati</taxon>
        <taxon>Actinomycetota</taxon>
        <taxon>Actinomycetes</taxon>
        <taxon>Mycobacteriales</taxon>
        <taxon>Mycobacteriaceae</taxon>
        <taxon>Mycolicibacterium</taxon>
    </lineage>
</organism>
<dbReference type="AlphaFoldDB" id="A0A124E252"/>
<protein>
    <submittedName>
        <fullName evidence="2">Uncharacterized protein</fullName>
    </submittedName>
</protein>
<comment type="caution">
    <text evidence="2">The sequence shown here is derived from an EMBL/GenBank/DDBJ whole genome shotgun (WGS) entry which is preliminary data.</text>
</comment>
<evidence type="ECO:0000313" key="3">
    <source>
        <dbReference type="Proteomes" id="UP000069443"/>
    </source>
</evidence>
<gene>
    <name evidence="2" type="ORF">RMCC_2714</name>
</gene>
<evidence type="ECO:0000256" key="1">
    <source>
        <dbReference type="SAM" id="MobiDB-lite"/>
    </source>
</evidence>
<dbReference type="Proteomes" id="UP000069443">
    <property type="component" value="Unassembled WGS sequence"/>
</dbReference>
<dbReference type="EMBL" id="BCSY01000042">
    <property type="protein sequence ID" value="GAS95748.1"/>
    <property type="molecule type" value="Genomic_DNA"/>
</dbReference>
<reference evidence="3" key="2">
    <citation type="submission" date="2016-02" db="EMBL/GenBank/DDBJ databases">
        <title>Draft genome sequence of five rapidly growing Mycobacterium species.</title>
        <authorList>
            <person name="Katahira K."/>
            <person name="Gotou Y."/>
            <person name="Iida K."/>
            <person name="Ogura Y."/>
            <person name="Hayashi T."/>
        </authorList>
    </citation>
    <scope>NUCLEOTIDE SEQUENCE [LARGE SCALE GENOMIC DNA]</scope>
    <source>
        <strain evidence="3">JCM15298</strain>
    </source>
</reference>
<feature type="region of interest" description="Disordered" evidence="1">
    <location>
        <begin position="60"/>
        <end position="79"/>
    </location>
</feature>
<sequence>MWPVLDVKLLSQPHTLGGPFDVERGFPRLHRYHAASGIQMAGAVSVVSAPPTVPPMRWFPWRRSDRPAPAPEPPPPSPAAVRILDQLVDHHHDGPPTAIGWSLRHEGPPWEALEELRRLGYCEVTRDQDMVEVDFTELGRRLYV</sequence>
<proteinExistence type="predicted"/>
<keyword evidence="3" id="KW-1185">Reference proteome</keyword>
<evidence type="ECO:0000313" key="2">
    <source>
        <dbReference type="EMBL" id="GAS95748.1"/>
    </source>
</evidence>
<reference evidence="3" key="1">
    <citation type="journal article" date="2016" name="Genome Announc.">
        <title>Draft Genome Sequences of Five Rapidly Growing Mycobacterium Species, M. thermoresistibile, M. fortuitum subsp. acetamidolyticum, M. canariasense, M. brisbanense, and M. novocastrense.</title>
        <authorList>
            <person name="Katahira K."/>
            <person name="Ogura Y."/>
            <person name="Gotoh Y."/>
            <person name="Hayashi T."/>
        </authorList>
    </citation>
    <scope>NUCLEOTIDE SEQUENCE [LARGE SCALE GENOMIC DNA]</scope>
    <source>
        <strain evidence="3">JCM15298</strain>
    </source>
</reference>
<feature type="compositionally biased region" description="Pro residues" evidence="1">
    <location>
        <begin position="68"/>
        <end position="78"/>
    </location>
</feature>